<dbReference type="Proteomes" id="UP001236014">
    <property type="component" value="Chromosome"/>
</dbReference>
<dbReference type="GO" id="GO:0051536">
    <property type="term" value="F:iron-sulfur cluster binding"/>
    <property type="evidence" value="ECO:0007669"/>
    <property type="project" value="UniProtKB-KW"/>
</dbReference>
<protein>
    <submittedName>
        <fullName evidence="5">Small ribosomal subunit Rsm22 family protein</fullName>
    </submittedName>
</protein>
<evidence type="ECO:0000256" key="3">
    <source>
        <dbReference type="ARBA" id="ARBA00023004"/>
    </source>
</evidence>
<dbReference type="Pfam" id="PF09243">
    <property type="entry name" value="Rsm22"/>
    <property type="match status" value="1"/>
</dbReference>
<dbReference type="Gene3D" id="3.40.50.150">
    <property type="entry name" value="Vaccinia Virus protein VP39"/>
    <property type="match status" value="1"/>
</dbReference>
<keyword evidence="2" id="KW-0809">Transit peptide</keyword>
<dbReference type="InterPro" id="IPR052571">
    <property type="entry name" value="Mt_RNA_Methyltransferase"/>
</dbReference>
<keyword evidence="6" id="KW-1185">Reference proteome</keyword>
<organism evidence="5 6">
    <name type="scientific">Amycolatopsis carbonis</name>
    <dbReference type="NCBI Taxonomy" id="715471"/>
    <lineage>
        <taxon>Bacteria</taxon>
        <taxon>Bacillati</taxon>
        <taxon>Actinomycetota</taxon>
        <taxon>Actinomycetes</taxon>
        <taxon>Pseudonocardiales</taxon>
        <taxon>Pseudonocardiaceae</taxon>
        <taxon>Amycolatopsis</taxon>
    </lineage>
</organism>
<dbReference type="KEGG" id="acab:QRX50_11815"/>
<dbReference type="GO" id="GO:0008168">
    <property type="term" value="F:methyltransferase activity"/>
    <property type="evidence" value="ECO:0007669"/>
    <property type="project" value="InterPro"/>
</dbReference>
<dbReference type="InterPro" id="IPR015324">
    <property type="entry name" value="Ribosomal_Rsm22-like"/>
</dbReference>
<dbReference type="GO" id="GO:0006412">
    <property type="term" value="P:translation"/>
    <property type="evidence" value="ECO:0007669"/>
    <property type="project" value="InterPro"/>
</dbReference>
<reference evidence="5 6" key="1">
    <citation type="submission" date="2023-06" db="EMBL/GenBank/DDBJ databases">
        <authorList>
            <person name="Oyuntsetseg B."/>
            <person name="Kim S.B."/>
        </authorList>
    </citation>
    <scope>NUCLEOTIDE SEQUENCE [LARGE SCALE GENOMIC DNA]</scope>
    <source>
        <strain evidence="5 6">2-15</strain>
    </source>
</reference>
<keyword evidence="1" id="KW-0479">Metal-binding</keyword>
<dbReference type="RefSeq" id="WP_285971985.1">
    <property type="nucleotide sequence ID" value="NZ_CP127294.1"/>
</dbReference>
<dbReference type="AlphaFoldDB" id="A0A9Y2IN63"/>
<dbReference type="GO" id="GO:0003735">
    <property type="term" value="F:structural constituent of ribosome"/>
    <property type="evidence" value="ECO:0007669"/>
    <property type="project" value="TreeGrafter"/>
</dbReference>
<dbReference type="PANTHER" id="PTHR13184">
    <property type="entry name" value="37S RIBOSOMAL PROTEIN S22"/>
    <property type="match status" value="1"/>
</dbReference>
<name>A0A9Y2IN63_9PSEU</name>
<evidence type="ECO:0000313" key="6">
    <source>
        <dbReference type="Proteomes" id="UP001236014"/>
    </source>
</evidence>
<dbReference type="GO" id="GO:0015935">
    <property type="term" value="C:small ribosomal subunit"/>
    <property type="evidence" value="ECO:0007669"/>
    <property type="project" value="TreeGrafter"/>
</dbReference>
<proteinExistence type="predicted"/>
<dbReference type="InterPro" id="IPR029063">
    <property type="entry name" value="SAM-dependent_MTases_sf"/>
</dbReference>
<keyword evidence="4" id="KW-0411">Iron-sulfur</keyword>
<dbReference type="GO" id="GO:0046872">
    <property type="term" value="F:metal ion binding"/>
    <property type="evidence" value="ECO:0007669"/>
    <property type="project" value="UniProtKB-KW"/>
</dbReference>
<evidence type="ECO:0000256" key="1">
    <source>
        <dbReference type="ARBA" id="ARBA00022723"/>
    </source>
</evidence>
<evidence type="ECO:0000313" key="5">
    <source>
        <dbReference type="EMBL" id="WIX81388.1"/>
    </source>
</evidence>
<dbReference type="SUPFAM" id="SSF53335">
    <property type="entry name" value="S-adenosyl-L-methionine-dependent methyltransferases"/>
    <property type="match status" value="1"/>
</dbReference>
<accession>A0A9Y2IN63</accession>
<dbReference type="EMBL" id="CP127294">
    <property type="protein sequence ID" value="WIX81388.1"/>
    <property type="molecule type" value="Genomic_DNA"/>
</dbReference>
<evidence type="ECO:0000256" key="4">
    <source>
        <dbReference type="ARBA" id="ARBA00023014"/>
    </source>
</evidence>
<keyword evidence="3" id="KW-0408">Iron</keyword>
<evidence type="ECO:0000256" key="2">
    <source>
        <dbReference type="ARBA" id="ARBA00022946"/>
    </source>
</evidence>
<sequence>MGEFSVVAHLPDDLRTALDHELGRFPESRLAQAVDKLSSRYRSGEAATSPILISELDVAAYAGYRMPATYAAVSSVLGEVAAAAPEFAPRTQLDIGGGTGAAIWAAARAWPTLEKCTVVEQVAGALALGRKLAASAADAAVRGATWQRGLIDPSSPLPATDLVTLSYVLGELPERTRDEVVRWLAASGGAVALIEPGTPAGFARIRAARDVLRGLGHTVLAPCPHDGDCPIRPGEDWCHFAARLPRSGVHRRIKAGTLGFEDEKFSYVVAAPAGAAADRADARILRHPRKHKGFVQLDLCTVDGLASGVTVSKRHGLRYRAAREAEWGDAWIMNSGTTDTGTTKE</sequence>
<gene>
    <name evidence="5" type="ORF">QRX50_11815</name>
</gene>
<dbReference type="PANTHER" id="PTHR13184:SF5">
    <property type="entry name" value="METHYLTRANSFERASE-LIKE PROTEIN 17, MITOCHONDRIAL"/>
    <property type="match status" value="1"/>
</dbReference>